<dbReference type="InterPro" id="IPR009937">
    <property type="entry name" value="Phage_holin_3_6"/>
</dbReference>
<dbReference type="Pfam" id="PF07332">
    <property type="entry name" value="Phage_holin_3_6"/>
    <property type="match status" value="1"/>
</dbReference>
<keyword evidence="2" id="KW-0472">Membrane</keyword>
<feature type="transmembrane region" description="Helical" evidence="2">
    <location>
        <begin position="81"/>
        <end position="101"/>
    </location>
</feature>
<organism evidence="3 4">
    <name type="scientific">Patulibacter brassicae</name>
    <dbReference type="NCBI Taxonomy" id="1705717"/>
    <lineage>
        <taxon>Bacteria</taxon>
        <taxon>Bacillati</taxon>
        <taxon>Actinomycetota</taxon>
        <taxon>Thermoleophilia</taxon>
        <taxon>Solirubrobacterales</taxon>
        <taxon>Patulibacteraceae</taxon>
        <taxon>Patulibacter</taxon>
    </lineage>
</organism>
<accession>A0ABU4VNU9</accession>
<evidence type="ECO:0000313" key="4">
    <source>
        <dbReference type="Proteomes" id="UP001277761"/>
    </source>
</evidence>
<proteinExistence type="predicted"/>
<comment type="caution">
    <text evidence="3">The sequence shown here is derived from an EMBL/GenBank/DDBJ whole genome shotgun (WGS) entry which is preliminary data.</text>
</comment>
<keyword evidence="2" id="KW-1133">Transmembrane helix</keyword>
<evidence type="ECO:0000313" key="3">
    <source>
        <dbReference type="EMBL" id="MDX8153531.1"/>
    </source>
</evidence>
<dbReference type="Proteomes" id="UP001277761">
    <property type="component" value="Unassembled WGS sequence"/>
</dbReference>
<dbReference type="RefSeq" id="WP_319955680.1">
    <property type="nucleotide sequence ID" value="NZ_JAXAVX010000015.1"/>
</dbReference>
<evidence type="ECO:0000256" key="1">
    <source>
        <dbReference type="SAM" id="MobiDB-lite"/>
    </source>
</evidence>
<evidence type="ECO:0000256" key="2">
    <source>
        <dbReference type="SAM" id="Phobius"/>
    </source>
</evidence>
<keyword evidence="2" id="KW-0812">Transmembrane</keyword>
<reference evidence="3 4" key="1">
    <citation type="submission" date="2023-11" db="EMBL/GenBank/DDBJ databases">
        <authorList>
            <person name="Xu M."/>
            <person name="Jiang T."/>
        </authorList>
    </citation>
    <scope>NUCLEOTIDE SEQUENCE [LARGE SCALE GENOMIC DNA]</scope>
    <source>
        <strain evidence="3 4">SD</strain>
    </source>
</reference>
<name>A0ABU4VNU9_9ACTN</name>
<protein>
    <submittedName>
        <fullName evidence="3">Phage holin family protein</fullName>
    </submittedName>
</protein>
<feature type="region of interest" description="Disordered" evidence="1">
    <location>
        <begin position="106"/>
        <end position="136"/>
    </location>
</feature>
<feature type="transmembrane region" description="Helical" evidence="2">
    <location>
        <begin position="50"/>
        <end position="75"/>
    </location>
</feature>
<keyword evidence="4" id="KW-1185">Reference proteome</keyword>
<gene>
    <name evidence="3" type="ORF">SK069_18170</name>
</gene>
<dbReference type="EMBL" id="JAXAVX010000015">
    <property type="protein sequence ID" value="MDX8153531.1"/>
    <property type="molecule type" value="Genomic_DNA"/>
</dbReference>
<sequence length="136" mass="14236">MVQTEDRQQDASLAELLQRATEQTQTLVRQELRLAQLELREKGRRAGAGAGLFGAAGLTALFGVGALVAAAIIGLATALDAWLAALIVGAALLALSGVMALTGKGQVQRATPPVPEQATESVRADVDEVKERVHDR</sequence>
<feature type="compositionally biased region" description="Basic and acidic residues" evidence="1">
    <location>
        <begin position="122"/>
        <end position="136"/>
    </location>
</feature>